<gene>
    <name evidence="2" type="ORF">SAV14893_079650</name>
</gene>
<dbReference type="Proteomes" id="UP000302139">
    <property type="component" value="Unassembled WGS sequence"/>
</dbReference>
<organism evidence="2 3">
    <name type="scientific">Streptomyces avermitilis</name>
    <dbReference type="NCBI Taxonomy" id="33903"/>
    <lineage>
        <taxon>Bacteria</taxon>
        <taxon>Bacillati</taxon>
        <taxon>Actinomycetota</taxon>
        <taxon>Actinomycetes</taxon>
        <taxon>Kitasatosporales</taxon>
        <taxon>Streptomycetaceae</taxon>
        <taxon>Streptomyces</taxon>
    </lineage>
</organism>
<dbReference type="InterPro" id="IPR056118">
    <property type="entry name" value="DUF7701"/>
</dbReference>
<dbReference type="RefSeq" id="WP_037648610.1">
    <property type="nucleotide sequence ID" value="NZ_BAABTN010000024.1"/>
</dbReference>
<protein>
    <recommendedName>
        <fullName evidence="1">DUF7701 domain-containing protein</fullName>
    </recommendedName>
</protein>
<sequence length="103" mass="11407">MTYLDPLADLIRSCLPPDAAPPADSAALFRIYAVLLEAKGEQVTDEDVHNAWSAWMQSVDSSHAALIPFFDLPPETRAFDAPYAEAIREAARQIRRSSGHERP</sequence>
<evidence type="ECO:0000259" key="1">
    <source>
        <dbReference type="Pfam" id="PF24792"/>
    </source>
</evidence>
<reference evidence="2 3" key="1">
    <citation type="submission" date="2019-04" db="EMBL/GenBank/DDBJ databases">
        <title>Draft genome sequences of Streptomyces avermitilis NBRC 14893.</title>
        <authorList>
            <person name="Komaki H."/>
            <person name="Tamura T."/>
            <person name="Hosoyama A."/>
        </authorList>
    </citation>
    <scope>NUCLEOTIDE SEQUENCE [LARGE SCALE GENOMIC DNA]</scope>
    <source>
        <strain evidence="2 3">NBRC 14893</strain>
    </source>
</reference>
<dbReference type="AlphaFoldDB" id="A0A4D4M9L7"/>
<comment type="caution">
    <text evidence="2">The sequence shown here is derived from an EMBL/GenBank/DDBJ whole genome shotgun (WGS) entry which is preliminary data.</text>
</comment>
<accession>A0A4D4M9L7</accession>
<evidence type="ECO:0000313" key="3">
    <source>
        <dbReference type="Proteomes" id="UP000302139"/>
    </source>
</evidence>
<name>A0A4D4M9L7_STRAX</name>
<evidence type="ECO:0000313" key="2">
    <source>
        <dbReference type="EMBL" id="GDY68572.1"/>
    </source>
</evidence>
<feature type="domain" description="DUF7701" evidence="1">
    <location>
        <begin position="2"/>
        <end position="92"/>
    </location>
</feature>
<dbReference type="Pfam" id="PF24792">
    <property type="entry name" value="DUF7701"/>
    <property type="match status" value="1"/>
</dbReference>
<proteinExistence type="predicted"/>
<dbReference type="EMBL" id="BJHX01000001">
    <property type="protein sequence ID" value="GDY68572.1"/>
    <property type="molecule type" value="Genomic_DNA"/>
</dbReference>